<proteinExistence type="predicted"/>
<accession>A0AAW1NII2</accession>
<sequence>MINQLKRHLERHLSFIEVIAILESCRRILGNFVERSLKYQPGLVTIRRIVYGTVSTVNRTDVAKLSTLISTHCV</sequence>
<gene>
    <name evidence="1" type="ORF">QE152_g548</name>
</gene>
<dbReference type="Proteomes" id="UP001458880">
    <property type="component" value="Unassembled WGS sequence"/>
</dbReference>
<name>A0AAW1NII2_POPJA</name>
<evidence type="ECO:0000313" key="1">
    <source>
        <dbReference type="EMBL" id="KAK9758745.1"/>
    </source>
</evidence>
<organism evidence="1 2">
    <name type="scientific">Popillia japonica</name>
    <name type="common">Japanese beetle</name>
    <dbReference type="NCBI Taxonomy" id="7064"/>
    <lineage>
        <taxon>Eukaryota</taxon>
        <taxon>Metazoa</taxon>
        <taxon>Ecdysozoa</taxon>
        <taxon>Arthropoda</taxon>
        <taxon>Hexapoda</taxon>
        <taxon>Insecta</taxon>
        <taxon>Pterygota</taxon>
        <taxon>Neoptera</taxon>
        <taxon>Endopterygota</taxon>
        <taxon>Coleoptera</taxon>
        <taxon>Polyphaga</taxon>
        <taxon>Scarabaeiformia</taxon>
        <taxon>Scarabaeidae</taxon>
        <taxon>Rutelinae</taxon>
        <taxon>Popillia</taxon>
    </lineage>
</organism>
<dbReference type="EMBL" id="JASPKY010000003">
    <property type="protein sequence ID" value="KAK9758745.1"/>
    <property type="molecule type" value="Genomic_DNA"/>
</dbReference>
<dbReference type="AlphaFoldDB" id="A0AAW1NII2"/>
<reference evidence="1 2" key="1">
    <citation type="journal article" date="2024" name="BMC Genomics">
        <title>De novo assembly and annotation of Popillia japonica's genome with initial clues to its potential as an invasive pest.</title>
        <authorList>
            <person name="Cucini C."/>
            <person name="Boschi S."/>
            <person name="Funari R."/>
            <person name="Cardaioli E."/>
            <person name="Iannotti N."/>
            <person name="Marturano G."/>
            <person name="Paoli F."/>
            <person name="Bruttini M."/>
            <person name="Carapelli A."/>
            <person name="Frati F."/>
            <person name="Nardi F."/>
        </authorList>
    </citation>
    <scope>NUCLEOTIDE SEQUENCE [LARGE SCALE GENOMIC DNA]</scope>
    <source>
        <strain evidence="1">DMR45628</strain>
    </source>
</reference>
<keyword evidence="2" id="KW-1185">Reference proteome</keyword>
<protein>
    <submittedName>
        <fullName evidence="1">Uncharacterized protein</fullName>
    </submittedName>
</protein>
<evidence type="ECO:0000313" key="2">
    <source>
        <dbReference type="Proteomes" id="UP001458880"/>
    </source>
</evidence>
<comment type="caution">
    <text evidence="1">The sequence shown here is derived from an EMBL/GenBank/DDBJ whole genome shotgun (WGS) entry which is preliminary data.</text>
</comment>